<dbReference type="Proteomes" id="UP000293434">
    <property type="component" value="Unassembled WGS sequence"/>
</dbReference>
<evidence type="ECO:0000256" key="1">
    <source>
        <dbReference type="SAM" id="Phobius"/>
    </source>
</evidence>
<evidence type="ECO:0000313" key="4">
    <source>
        <dbReference type="Proteomes" id="UP000293434"/>
    </source>
</evidence>
<feature type="domain" description="Phosphatidic acid phosphatase type 2/haloperoxidase" evidence="2">
    <location>
        <begin position="1"/>
        <end position="63"/>
    </location>
</feature>
<dbReference type="InterPro" id="IPR036938">
    <property type="entry name" value="PAP2/HPO_sf"/>
</dbReference>
<dbReference type="Pfam" id="PF01569">
    <property type="entry name" value="PAP2"/>
    <property type="match status" value="1"/>
</dbReference>
<feature type="transmembrane region" description="Helical" evidence="1">
    <location>
        <begin position="23"/>
        <end position="45"/>
    </location>
</feature>
<feature type="non-terminal residue" evidence="3">
    <location>
        <position position="85"/>
    </location>
</feature>
<name>A0AB74E2A5_STAAU</name>
<proteinExistence type="predicted"/>
<dbReference type="SUPFAM" id="SSF48317">
    <property type="entry name" value="Acid phosphatase/Vanadium-dependent haloperoxidase"/>
    <property type="match status" value="1"/>
</dbReference>
<comment type="caution">
    <text evidence="3">The sequence shown here is derived from an EMBL/GenBank/DDBJ whole genome shotgun (WGS) entry which is preliminary data.</text>
</comment>
<protein>
    <submittedName>
        <fullName evidence="3">Phosphatase PAP2 family protein</fullName>
    </submittedName>
</protein>
<keyword evidence="1" id="KW-0812">Transmembrane</keyword>
<dbReference type="InterPro" id="IPR000326">
    <property type="entry name" value="PAP2/HPO"/>
</dbReference>
<dbReference type="AlphaFoldDB" id="A0AB74E2A5"/>
<dbReference type="EMBL" id="RQTC01000810">
    <property type="protein sequence ID" value="RZH87352.1"/>
    <property type="molecule type" value="Genomic_DNA"/>
</dbReference>
<accession>A0AB74E2A5</accession>
<evidence type="ECO:0000259" key="2">
    <source>
        <dbReference type="Pfam" id="PF01569"/>
    </source>
</evidence>
<keyword evidence="1" id="KW-0472">Membrane</keyword>
<sequence>SFPSNHGTICFTFALAFMFWHRLWSGVLLFAVACAIAWSRVYLGVHWPMDMLGGLLTAMSACLSAQLLWQSGGKTLYQHLQQLYR</sequence>
<feature type="non-terminal residue" evidence="3">
    <location>
        <position position="1"/>
    </location>
</feature>
<organism evidence="3 4">
    <name type="scientific">Staphylococcus aureus</name>
    <dbReference type="NCBI Taxonomy" id="1280"/>
    <lineage>
        <taxon>Bacteria</taxon>
        <taxon>Bacillati</taxon>
        <taxon>Bacillota</taxon>
        <taxon>Bacilli</taxon>
        <taxon>Bacillales</taxon>
        <taxon>Staphylococcaceae</taxon>
        <taxon>Staphylococcus</taxon>
    </lineage>
</organism>
<dbReference type="Gene3D" id="1.20.144.10">
    <property type="entry name" value="Phosphatidic acid phosphatase type 2/haloperoxidase"/>
    <property type="match status" value="1"/>
</dbReference>
<gene>
    <name evidence="3" type="ORF">EIG94_17525</name>
</gene>
<reference evidence="3 4" key="1">
    <citation type="submission" date="2018-11" db="EMBL/GenBank/DDBJ databases">
        <title>Genomic profiling of Staphylococcus species from a Poultry farm system in KwaZulu-Natal, South Africa.</title>
        <authorList>
            <person name="Amoako D.G."/>
            <person name="Somboro A.M."/>
            <person name="Abia A.L.K."/>
            <person name="Bester L.A."/>
            <person name="Essack S.Y."/>
        </authorList>
    </citation>
    <scope>NUCLEOTIDE SEQUENCE [LARGE SCALE GENOMIC DNA]</scope>
    <source>
        <strain evidence="3 4">SA9</strain>
    </source>
</reference>
<evidence type="ECO:0000313" key="3">
    <source>
        <dbReference type="EMBL" id="RZH87352.1"/>
    </source>
</evidence>
<keyword evidence="1" id="KW-1133">Transmembrane helix</keyword>